<gene>
    <name evidence="1" type="ORF">AACH06_24455</name>
</gene>
<proteinExistence type="predicted"/>
<name>A0ABU9BYS1_9BURK</name>
<protein>
    <submittedName>
        <fullName evidence="1">Uncharacterized protein</fullName>
    </submittedName>
</protein>
<evidence type="ECO:0000313" key="1">
    <source>
        <dbReference type="EMBL" id="MEK8033990.1"/>
    </source>
</evidence>
<organism evidence="1 2">
    <name type="scientific">Ideonella lacteola</name>
    <dbReference type="NCBI Taxonomy" id="2984193"/>
    <lineage>
        <taxon>Bacteria</taxon>
        <taxon>Pseudomonadati</taxon>
        <taxon>Pseudomonadota</taxon>
        <taxon>Betaproteobacteria</taxon>
        <taxon>Burkholderiales</taxon>
        <taxon>Sphaerotilaceae</taxon>
        <taxon>Ideonella</taxon>
    </lineage>
</organism>
<dbReference type="Proteomes" id="UP001371218">
    <property type="component" value="Unassembled WGS sequence"/>
</dbReference>
<comment type="caution">
    <text evidence="1">The sequence shown here is derived from an EMBL/GenBank/DDBJ whole genome shotgun (WGS) entry which is preliminary data.</text>
</comment>
<accession>A0ABU9BYS1</accession>
<dbReference type="EMBL" id="JBBUTG010000023">
    <property type="protein sequence ID" value="MEK8033990.1"/>
    <property type="molecule type" value="Genomic_DNA"/>
</dbReference>
<keyword evidence="2" id="KW-1185">Reference proteome</keyword>
<sequence length="69" mass="7577">MHNVTLGRGYPESTIEEEPILGRVLAMPDGRIQPLTWRDRMMLSLGLTDARQLATKYFGPASAAALPGH</sequence>
<evidence type="ECO:0000313" key="2">
    <source>
        <dbReference type="Proteomes" id="UP001371218"/>
    </source>
</evidence>
<reference evidence="1 2" key="1">
    <citation type="submission" date="2024-04" db="EMBL/GenBank/DDBJ databases">
        <title>Novel species of the genus Ideonella isolated from streams.</title>
        <authorList>
            <person name="Lu H."/>
        </authorList>
    </citation>
    <scope>NUCLEOTIDE SEQUENCE [LARGE SCALE GENOMIC DNA]</scope>
    <source>
        <strain evidence="1 2">DXS29W</strain>
    </source>
</reference>
<dbReference type="RefSeq" id="WP_341428412.1">
    <property type="nucleotide sequence ID" value="NZ_JBBUTG010000023.1"/>
</dbReference>